<comment type="caution">
    <text evidence="3">The sequence shown here is derived from an EMBL/GenBank/DDBJ whole genome shotgun (WGS) entry which is preliminary data.</text>
</comment>
<protein>
    <recommendedName>
        <fullName evidence="2">VWFA domain-containing protein</fullName>
    </recommendedName>
</protein>
<dbReference type="InterPro" id="IPR050525">
    <property type="entry name" value="ECM_Assembly_Org"/>
</dbReference>
<dbReference type="InterPro" id="IPR036465">
    <property type="entry name" value="vWFA_dom_sf"/>
</dbReference>
<sequence length="333" mass="36311">MRTYIFCAFTVLLCALGTTATIRKLAINRGVGAGNGVQHDVSDIGVECTPGVPFRYADSKCNYLKCKDNIYEVEICPDSMAVIDSLKKDDVATVNPCSKPDPDCKKTLEQKGLGDQDVQACGLDLNLIIDMSISISAIDKVKVRSFILKLVKSLRLGDAFTLVSGSTYGSEVHPFLKFNTYNTGTSILQAIRKMEMNPKKGTATYLALREAREQLTTEFGRRPDKKAASILVTDGVTNPFDKSPETIEEAKKLKDPKSYEKGVSPPTVFLIKTPNNKSTGSVSAAEKAKLDEIMEKEFAAIPSPGAEHLIKLDSFEDLEGVIAPILRSSCEDL</sequence>
<dbReference type="SMART" id="SM00327">
    <property type="entry name" value="VWA"/>
    <property type="match status" value="1"/>
</dbReference>
<evidence type="ECO:0000313" key="3">
    <source>
        <dbReference type="EMBL" id="CAH1775048.1"/>
    </source>
</evidence>
<dbReference type="InterPro" id="IPR002035">
    <property type="entry name" value="VWF_A"/>
</dbReference>
<dbReference type="EMBL" id="CAIIXF020000001">
    <property type="protein sequence ID" value="CAH1775048.1"/>
    <property type="molecule type" value="Genomic_DNA"/>
</dbReference>
<evidence type="ECO:0000313" key="4">
    <source>
        <dbReference type="Proteomes" id="UP000749559"/>
    </source>
</evidence>
<feature type="domain" description="VWFA" evidence="2">
    <location>
        <begin position="124"/>
        <end position="325"/>
    </location>
</feature>
<keyword evidence="4" id="KW-1185">Reference proteome</keyword>
<dbReference type="Proteomes" id="UP000749559">
    <property type="component" value="Unassembled WGS sequence"/>
</dbReference>
<evidence type="ECO:0000259" key="2">
    <source>
        <dbReference type="PROSITE" id="PS50234"/>
    </source>
</evidence>
<gene>
    <name evidence="3" type="ORF">OFUS_LOCUS2403</name>
</gene>
<feature type="signal peptide" evidence="1">
    <location>
        <begin position="1"/>
        <end position="21"/>
    </location>
</feature>
<accession>A0A8S4N2S9</accession>
<dbReference type="PROSITE" id="PS50234">
    <property type="entry name" value="VWFA"/>
    <property type="match status" value="1"/>
</dbReference>
<dbReference type="Gene3D" id="3.40.50.410">
    <property type="entry name" value="von Willebrand factor, type A domain"/>
    <property type="match status" value="1"/>
</dbReference>
<organism evidence="3 4">
    <name type="scientific">Owenia fusiformis</name>
    <name type="common">Polychaete worm</name>
    <dbReference type="NCBI Taxonomy" id="6347"/>
    <lineage>
        <taxon>Eukaryota</taxon>
        <taxon>Metazoa</taxon>
        <taxon>Spiralia</taxon>
        <taxon>Lophotrochozoa</taxon>
        <taxon>Annelida</taxon>
        <taxon>Polychaeta</taxon>
        <taxon>Sedentaria</taxon>
        <taxon>Canalipalpata</taxon>
        <taxon>Sabellida</taxon>
        <taxon>Oweniida</taxon>
        <taxon>Oweniidae</taxon>
        <taxon>Owenia</taxon>
    </lineage>
</organism>
<dbReference type="CDD" id="cd01450">
    <property type="entry name" value="vWFA_subfamily_ECM"/>
    <property type="match status" value="1"/>
</dbReference>
<evidence type="ECO:0000256" key="1">
    <source>
        <dbReference type="SAM" id="SignalP"/>
    </source>
</evidence>
<dbReference type="PANTHER" id="PTHR24020">
    <property type="entry name" value="COLLAGEN ALPHA"/>
    <property type="match status" value="1"/>
</dbReference>
<name>A0A8S4N2S9_OWEFU</name>
<feature type="chain" id="PRO_5035770460" description="VWFA domain-containing protein" evidence="1">
    <location>
        <begin position="22"/>
        <end position="333"/>
    </location>
</feature>
<keyword evidence="1" id="KW-0732">Signal</keyword>
<dbReference type="SUPFAM" id="SSF53300">
    <property type="entry name" value="vWA-like"/>
    <property type="match status" value="1"/>
</dbReference>
<proteinExistence type="predicted"/>
<reference evidence="3" key="1">
    <citation type="submission" date="2022-03" db="EMBL/GenBank/DDBJ databases">
        <authorList>
            <person name="Martin C."/>
        </authorList>
    </citation>
    <scope>NUCLEOTIDE SEQUENCE</scope>
</reference>
<dbReference type="Pfam" id="PF00092">
    <property type="entry name" value="VWA"/>
    <property type="match status" value="1"/>
</dbReference>
<dbReference type="AlphaFoldDB" id="A0A8S4N2S9"/>
<dbReference type="PANTHER" id="PTHR24020:SF84">
    <property type="entry name" value="VWFA DOMAIN-CONTAINING PROTEIN"/>
    <property type="match status" value="1"/>
</dbReference>